<keyword evidence="1" id="KW-0812">Transmembrane</keyword>
<keyword evidence="3" id="KW-1185">Reference proteome</keyword>
<dbReference type="AlphaFoldDB" id="A0A813C2C0"/>
<gene>
    <name evidence="2" type="ORF">SNEC2469_LOCUS32680</name>
</gene>
<comment type="caution">
    <text evidence="2">The sequence shown here is derived from an EMBL/GenBank/DDBJ whole genome shotgun (WGS) entry which is preliminary data.</text>
</comment>
<feature type="transmembrane region" description="Helical" evidence="1">
    <location>
        <begin position="39"/>
        <end position="60"/>
    </location>
</feature>
<dbReference type="Proteomes" id="UP000601435">
    <property type="component" value="Unassembled WGS sequence"/>
</dbReference>
<dbReference type="OrthoDB" id="420011at2759"/>
<dbReference type="EMBL" id="CAJNJA010083395">
    <property type="protein sequence ID" value="CAE7934988.1"/>
    <property type="molecule type" value="Genomic_DNA"/>
</dbReference>
<organism evidence="2 3">
    <name type="scientific">Symbiodinium necroappetens</name>
    <dbReference type="NCBI Taxonomy" id="1628268"/>
    <lineage>
        <taxon>Eukaryota</taxon>
        <taxon>Sar</taxon>
        <taxon>Alveolata</taxon>
        <taxon>Dinophyceae</taxon>
        <taxon>Suessiales</taxon>
        <taxon>Symbiodiniaceae</taxon>
        <taxon>Symbiodinium</taxon>
    </lineage>
</organism>
<reference evidence="2" key="1">
    <citation type="submission" date="2021-02" db="EMBL/GenBank/DDBJ databases">
        <authorList>
            <person name="Dougan E. K."/>
            <person name="Rhodes N."/>
            <person name="Thang M."/>
            <person name="Chan C."/>
        </authorList>
    </citation>
    <scope>NUCLEOTIDE SEQUENCE</scope>
</reference>
<evidence type="ECO:0000313" key="3">
    <source>
        <dbReference type="Proteomes" id="UP000601435"/>
    </source>
</evidence>
<keyword evidence="1" id="KW-1133">Transmembrane helix</keyword>
<proteinExistence type="predicted"/>
<name>A0A813C2C0_9DINO</name>
<evidence type="ECO:0000256" key="1">
    <source>
        <dbReference type="SAM" id="Phobius"/>
    </source>
</evidence>
<keyword evidence="1" id="KW-0472">Membrane</keyword>
<feature type="transmembrane region" description="Helical" evidence="1">
    <location>
        <begin position="123"/>
        <end position="143"/>
    </location>
</feature>
<protein>
    <submittedName>
        <fullName evidence="2">Uncharacterized protein</fullName>
    </submittedName>
</protein>
<sequence>MRCAADLPEINPWCYVRRPKTVARTLLPPSSLFPPGRSDVMLCFALKALIFGLLGSLLATTLRKTLMGLKQAQDALSILNAILMRWNGDRSVSIAHIHTWTRVRESILRNDVKNILDRYENVVVMYTCFALYFVTDASIQIVIRNRPPSLSAGYIVLLFIGFSLVCLRQACKISGSP</sequence>
<accession>A0A813C2C0</accession>
<feature type="transmembrane region" description="Helical" evidence="1">
    <location>
        <begin position="149"/>
        <end position="167"/>
    </location>
</feature>
<evidence type="ECO:0000313" key="2">
    <source>
        <dbReference type="EMBL" id="CAE7934988.1"/>
    </source>
</evidence>